<organism evidence="2 3">
    <name type="scientific">Claviceps humidiphila</name>
    <dbReference type="NCBI Taxonomy" id="1294629"/>
    <lineage>
        <taxon>Eukaryota</taxon>
        <taxon>Fungi</taxon>
        <taxon>Dikarya</taxon>
        <taxon>Ascomycota</taxon>
        <taxon>Pezizomycotina</taxon>
        <taxon>Sordariomycetes</taxon>
        <taxon>Hypocreomycetidae</taxon>
        <taxon>Hypocreales</taxon>
        <taxon>Clavicipitaceae</taxon>
        <taxon>Claviceps</taxon>
    </lineage>
</organism>
<feature type="region of interest" description="Disordered" evidence="1">
    <location>
        <begin position="15"/>
        <end position="105"/>
    </location>
</feature>
<comment type="caution">
    <text evidence="2">The sequence shown here is derived from an EMBL/GenBank/DDBJ whole genome shotgun (WGS) entry which is preliminary data.</text>
</comment>
<keyword evidence="3" id="KW-1185">Reference proteome</keyword>
<proteinExistence type="predicted"/>
<dbReference type="Proteomes" id="UP000732380">
    <property type="component" value="Unassembled WGS sequence"/>
</dbReference>
<reference evidence="2 3" key="1">
    <citation type="journal article" date="2020" name="bioRxiv">
        <title>Whole genome comparisons of ergot fungi reveals the divergence and evolution of species within the genus Claviceps are the result of varying mechanisms driving genome evolution and host range expansion.</title>
        <authorList>
            <person name="Wyka S.A."/>
            <person name="Mondo S.J."/>
            <person name="Liu M."/>
            <person name="Dettman J."/>
            <person name="Nalam V."/>
            <person name="Broders K.D."/>
        </authorList>
    </citation>
    <scope>NUCLEOTIDE SEQUENCE [LARGE SCALE GENOMIC DNA]</scope>
    <source>
        <strain evidence="2 3">LM576</strain>
    </source>
</reference>
<protein>
    <submittedName>
        <fullName evidence="2">Uncharacterized protein</fullName>
    </submittedName>
</protein>
<evidence type="ECO:0000256" key="1">
    <source>
        <dbReference type="SAM" id="MobiDB-lite"/>
    </source>
</evidence>
<sequence>MRTTISSKGPFLMIDKSTKVKGKRKSLTENLAAPKRAQNSQKKAKGKPTVDKENMSPEMIVAPEKPSAVKRTVNDAKSKGVIHFGESSSDSQESRPYKYKYPINFHPPQIPTKEAWISTMSGSEEDEN</sequence>
<name>A0A9P7PU39_9HYPO</name>
<evidence type="ECO:0000313" key="3">
    <source>
        <dbReference type="Proteomes" id="UP000732380"/>
    </source>
</evidence>
<gene>
    <name evidence="2" type="ORF">E4U13_006459</name>
</gene>
<dbReference type="EMBL" id="SRQM01000565">
    <property type="protein sequence ID" value="KAG6108412.1"/>
    <property type="molecule type" value="Genomic_DNA"/>
</dbReference>
<dbReference type="AlphaFoldDB" id="A0A9P7PU39"/>
<accession>A0A9P7PU39</accession>
<evidence type="ECO:0000313" key="2">
    <source>
        <dbReference type="EMBL" id="KAG6108412.1"/>
    </source>
</evidence>